<gene>
    <name evidence="3" type="primary">AVEN_88270_1</name>
    <name evidence="3" type="ORF">CEXT_122411</name>
</gene>
<dbReference type="EMBL" id="BPLR01016060">
    <property type="protein sequence ID" value="GIY80901.1"/>
    <property type="molecule type" value="Genomic_DNA"/>
</dbReference>
<protein>
    <submittedName>
        <fullName evidence="3">Uncharacterized protein</fullName>
    </submittedName>
</protein>
<dbReference type="PANTHER" id="PTHR11360:SF284">
    <property type="entry name" value="EG:103B4.3 PROTEIN-RELATED"/>
    <property type="match status" value="1"/>
</dbReference>
<sequence>MPETKRNEFPETVDHAPPKVKRTDQVPKVAVPPDGGWGWMILLGTMTVNFVIIGHGKSFGVYFRKLMEEFDASPSRVAWLQSLQISMFCFLSIFTKIEFPLLLGKSAGENEERINYLFPLTSERRDSSSSLRIFTAKLEEES</sequence>
<keyword evidence="2" id="KW-0472">Membrane</keyword>
<feature type="transmembrane region" description="Helical" evidence="2">
    <location>
        <begin position="37"/>
        <end position="56"/>
    </location>
</feature>
<dbReference type="InterPro" id="IPR036259">
    <property type="entry name" value="MFS_trans_sf"/>
</dbReference>
<keyword evidence="4" id="KW-1185">Reference proteome</keyword>
<evidence type="ECO:0000256" key="2">
    <source>
        <dbReference type="SAM" id="Phobius"/>
    </source>
</evidence>
<dbReference type="InterPro" id="IPR050327">
    <property type="entry name" value="Proton-linked_MCT"/>
</dbReference>
<proteinExistence type="predicted"/>
<dbReference type="PANTHER" id="PTHR11360">
    <property type="entry name" value="MONOCARBOXYLATE TRANSPORTER"/>
    <property type="match status" value="1"/>
</dbReference>
<accession>A0AAV4WDH0</accession>
<reference evidence="3 4" key="1">
    <citation type="submission" date="2021-06" db="EMBL/GenBank/DDBJ databases">
        <title>Caerostris extrusa draft genome.</title>
        <authorList>
            <person name="Kono N."/>
            <person name="Arakawa K."/>
        </authorList>
    </citation>
    <scope>NUCLEOTIDE SEQUENCE [LARGE SCALE GENOMIC DNA]</scope>
</reference>
<keyword evidence="2" id="KW-0812">Transmembrane</keyword>
<dbReference type="AlphaFoldDB" id="A0AAV4WDH0"/>
<organism evidence="3 4">
    <name type="scientific">Caerostris extrusa</name>
    <name type="common">Bark spider</name>
    <name type="synonym">Caerostris bankana</name>
    <dbReference type="NCBI Taxonomy" id="172846"/>
    <lineage>
        <taxon>Eukaryota</taxon>
        <taxon>Metazoa</taxon>
        <taxon>Ecdysozoa</taxon>
        <taxon>Arthropoda</taxon>
        <taxon>Chelicerata</taxon>
        <taxon>Arachnida</taxon>
        <taxon>Araneae</taxon>
        <taxon>Araneomorphae</taxon>
        <taxon>Entelegynae</taxon>
        <taxon>Araneoidea</taxon>
        <taxon>Araneidae</taxon>
        <taxon>Caerostris</taxon>
    </lineage>
</organism>
<feature type="region of interest" description="Disordered" evidence="1">
    <location>
        <begin position="1"/>
        <end position="24"/>
    </location>
</feature>
<name>A0AAV4WDH0_CAEEX</name>
<keyword evidence="2" id="KW-1133">Transmembrane helix</keyword>
<evidence type="ECO:0000313" key="4">
    <source>
        <dbReference type="Proteomes" id="UP001054945"/>
    </source>
</evidence>
<evidence type="ECO:0000313" key="3">
    <source>
        <dbReference type="EMBL" id="GIY80901.1"/>
    </source>
</evidence>
<dbReference type="Proteomes" id="UP001054945">
    <property type="component" value="Unassembled WGS sequence"/>
</dbReference>
<dbReference type="SUPFAM" id="SSF103473">
    <property type="entry name" value="MFS general substrate transporter"/>
    <property type="match status" value="1"/>
</dbReference>
<evidence type="ECO:0000256" key="1">
    <source>
        <dbReference type="SAM" id="MobiDB-lite"/>
    </source>
</evidence>
<comment type="caution">
    <text evidence="3">The sequence shown here is derived from an EMBL/GenBank/DDBJ whole genome shotgun (WGS) entry which is preliminary data.</text>
</comment>